<comment type="caution">
    <text evidence="1">The sequence shown here is derived from an EMBL/GenBank/DDBJ whole genome shotgun (WGS) entry which is preliminary data.</text>
</comment>
<dbReference type="Proteomes" id="UP000660708">
    <property type="component" value="Unassembled WGS sequence"/>
</dbReference>
<gene>
    <name evidence="1" type="ORF">PPEP_a4594</name>
</gene>
<evidence type="ECO:0000313" key="2">
    <source>
        <dbReference type="Proteomes" id="UP000660708"/>
    </source>
</evidence>
<organism evidence="1 2">
    <name type="scientific">Pseudoalteromonas peptidolytica F12-50-A1</name>
    <dbReference type="NCBI Taxonomy" id="1315280"/>
    <lineage>
        <taxon>Bacteria</taxon>
        <taxon>Pseudomonadati</taxon>
        <taxon>Pseudomonadota</taxon>
        <taxon>Gammaproteobacteria</taxon>
        <taxon>Alteromonadales</taxon>
        <taxon>Pseudoalteromonadaceae</taxon>
        <taxon>Pseudoalteromonas</taxon>
    </lineage>
</organism>
<dbReference type="AlphaFoldDB" id="A0A8I0T6D1"/>
<accession>A0A8I0T6D1</accession>
<proteinExistence type="predicted"/>
<dbReference type="EMBL" id="AQHF01000032">
    <property type="protein sequence ID" value="MBE0348302.1"/>
    <property type="molecule type" value="Genomic_DNA"/>
</dbReference>
<reference evidence="1 2" key="1">
    <citation type="submission" date="2015-06" db="EMBL/GenBank/DDBJ databases">
        <title>Genome sequence of Pseudoalteromonas peptidolytica.</title>
        <authorList>
            <person name="Xie B.-B."/>
            <person name="Rong J.-C."/>
            <person name="Qin Q.-L."/>
            <person name="Zhang Y.-Z."/>
        </authorList>
    </citation>
    <scope>NUCLEOTIDE SEQUENCE [LARGE SCALE GENOMIC DNA]</scope>
    <source>
        <strain evidence="1 2">F12-50-A1</strain>
    </source>
</reference>
<name>A0A8I0T6D1_9GAMM</name>
<protein>
    <submittedName>
        <fullName evidence="1">Uncharacterized protein</fullName>
    </submittedName>
</protein>
<evidence type="ECO:0000313" key="1">
    <source>
        <dbReference type="EMBL" id="MBE0348302.1"/>
    </source>
</evidence>
<keyword evidence="2" id="KW-1185">Reference proteome</keyword>
<dbReference type="RefSeq" id="WP_147389482.1">
    <property type="nucleotide sequence ID" value="NZ_AQHF01000032.1"/>
</dbReference>
<sequence length="75" mass="7970">MTTEQQRALTALFETKISGKALSQRDAVKLIASVNGGIAPTHTSLGRALRGEGNDYVVSCYINHLAQGIKKAQNG</sequence>